<organism evidence="1 2">
    <name type="scientific">Bacillus thermotolerans</name>
    <name type="common">Quasibacillus thermotolerans</name>
    <dbReference type="NCBI Taxonomy" id="1221996"/>
    <lineage>
        <taxon>Bacteria</taxon>
        <taxon>Bacillati</taxon>
        <taxon>Bacillota</taxon>
        <taxon>Bacilli</taxon>
        <taxon>Bacillales</taxon>
        <taxon>Bacillaceae</taxon>
        <taxon>Bacillus</taxon>
    </lineage>
</organism>
<evidence type="ECO:0000313" key="1">
    <source>
        <dbReference type="EMBL" id="KKB36261.1"/>
    </source>
</evidence>
<protein>
    <submittedName>
        <fullName evidence="1">Uncharacterized protein</fullName>
    </submittedName>
</protein>
<dbReference type="Proteomes" id="UP000031563">
    <property type="component" value="Unassembled WGS sequence"/>
</dbReference>
<gene>
    <name evidence="1" type="ORF">QY95_03125</name>
</gene>
<proteinExistence type="predicted"/>
<sequence>MFLHGVLSLLNKTLRFTAFSHVSSLRRVSVDTKTSVSVVGYLKGERNIK</sequence>
<evidence type="ECO:0000313" key="2">
    <source>
        <dbReference type="Proteomes" id="UP000031563"/>
    </source>
</evidence>
<name>A0A0F5HSH8_BACTR</name>
<keyword evidence="2" id="KW-1185">Reference proteome</keyword>
<dbReference type="AlphaFoldDB" id="A0A0F5HSH8"/>
<dbReference type="STRING" id="1221996.QY95_03125"/>
<comment type="caution">
    <text evidence="1">The sequence shown here is derived from an EMBL/GenBank/DDBJ whole genome shotgun (WGS) entry which is preliminary data.</text>
</comment>
<dbReference type="EMBL" id="JWIR02000062">
    <property type="protein sequence ID" value="KKB36261.1"/>
    <property type="molecule type" value="Genomic_DNA"/>
</dbReference>
<accession>A0A0F5HSH8</accession>
<reference evidence="1" key="1">
    <citation type="submission" date="2015-02" db="EMBL/GenBank/DDBJ databases">
        <title>Genome Assembly of Bacillaceae bacterium MTCC 8252.</title>
        <authorList>
            <person name="Verma A."/>
            <person name="Khatri I."/>
            <person name="Mual P."/>
            <person name="Subramanian S."/>
            <person name="Krishnamurthi S."/>
        </authorList>
    </citation>
    <scope>NUCLEOTIDE SEQUENCE [LARGE SCALE GENOMIC DNA]</scope>
    <source>
        <strain evidence="1">MTCC 8252</strain>
    </source>
</reference>